<dbReference type="AlphaFoldDB" id="A0A1N7FF31"/>
<sequence length="236" mass="26163">MIGSPPYADNFSRISLGDLETSQFINLLEENPYEKGEAYGFSIEQVEPSLITAYLLLTRPEIQQVYDEDTQEVTKEEIQTVEMIPFRVDTKYGILEVFANKDSVSNVTNKIGQVTSWETTIENTSFSPQQVLSTIESRYRVELNSIKISDYPITDSAVGSFQIDIDDQNLGRDLLNKHSGDISYLGASVKTDGESVTIGIYNSGSIIVYNNIDNMATVLDVIKEGVVGGGEEVNYA</sequence>
<reference evidence="1 2" key="1">
    <citation type="submission" date="2017-01" db="EMBL/GenBank/DDBJ databases">
        <authorList>
            <person name="Mah S.A."/>
            <person name="Swanson W.J."/>
            <person name="Moy G.W."/>
            <person name="Vacquier V.D."/>
        </authorList>
    </citation>
    <scope>NUCLEOTIDE SEQUENCE [LARGE SCALE GENOMIC DNA]</scope>
    <source>
        <strain evidence="1 2">CGMCC 1.8909</strain>
    </source>
</reference>
<name>A0A1N7FF31_9EURY</name>
<gene>
    <name evidence="1" type="ORF">SAMN05421809_3172</name>
</gene>
<keyword evidence="2" id="KW-1185">Reference proteome</keyword>
<dbReference type="RefSeq" id="WP_139327048.1">
    <property type="nucleotide sequence ID" value="NZ_CP019328.1"/>
</dbReference>
<protein>
    <submittedName>
        <fullName evidence="1">Uncharacterized protein</fullName>
    </submittedName>
</protein>
<dbReference type="GeneID" id="30957666"/>
<organism evidence="1 2">
    <name type="scientific">Natronorubrum daqingense</name>
    <dbReference type="NCBI Taxonomy" id="588898"/>
    <lineage>
        <taxon>Archaea</taxon>
        <taxon>Methanobacteriati</taxon>
        <taxon>Methanobacteriota</taxon>
        <taxon>Stenosarchaea group</taxon>
        <taxon>Halobacteria</taxon>
        <taxon>Halobacteriales</taxon>
        <taxon>Natrialbaceae</taxon>
        <taxon>Natronorubrum</taxon>
    </lineage>
</organism>
<evidence type="ECO:0000313" key="1">
    <source>
        <dbReference type="EMBL" id="SIR99028.1"/>
    </source>
</evidence>
<accession>A0A1N7FF31</accession>
<dbReference type="EMBL" id="FTNP01000006">
    <property type="protein sequence ID" value="SIR99028.1"/>
    <property type="molecule type" value="Genomic_DNA"/>
</dbReference>
<dbReference type="OrthoDB" id="196887at2157"/>
<evidence type="ECO:0000313" key="2">
    <source>
        <dbReference type="Proteomes" id="UP000185687"/>
    </source>
</evidence>
<dbReference type="Proteomes" id="UP000185687">
    <property type="component" value="Unassembled WGS sequence"/>
</dbReference>
<proteinExistence type="predicted"/>